<accession>A0ABS6TCK7</accession>
<organism evidence="2 3">
    <name type="scientific">Enterococcus alishanensis</name>
    <dbReference type="NCBI Taxonomy" id="1303817"/>
    <lineage>
        <taxon>Bacteria</taxon>
        <taxon>Bacillati</taxon>
        <taxon>Bacillota</taxon>
        <taxon>Bacilli</taxon>
        <taxon>Lactobacillales</taxon>
        <taxon>Enterococcaceae</taxon>
        <taxon>Enterococcus</taxon>
    </lineage>
</organism>
<dbReference type="EMBL" id="JAHUZB010000003">
    <property type="protein sequence ID" value="MBV7390648.1"/>
    <property type="molecule type" value="Genomic_DNA"/>
</dbReference>
<keyword evidence="1" id="KW-1133">Transmembrane helix</keyword>
<reference evidence="2 3" key="1">
    <citation type="submission" date="2021-06" db="EMBL/GenBank/DDBJ databases">
        <title>Enterococcus alishanensis sp. nov., a novel lactic acid bacterium isolated from fresh coffee beans.</title>
        <authorList>
            <person name="Chen Y.-S."/>
        </authorList>
    </citation>
    <scope>NUCLEOTIDE SEQUENCE [LARGE SCALE GENOMIC DNA]</scope>
    <source>
        <strain evidence="2 3">ALS3</strain>
    </source>
</reference>
<keyword evidence="1" id="KW-0472">Membrane</keyword>
<dbReference type="Proteomes" id="UP000774130">
    <property type="component" value="Unassembled WGS sequence"/>
</dbReference>
<keyword evidence="1" id="KW-0812">Transmembrane</keyword>
<feature type="transmembrane region" description="Helical" evidence="1">
    <location>
        <begin position="57"/>
        <end position="83"/>
    </location>
</feature>
<evidence type="ECO:0000256" key="1">
    <source>
        <dbReference type="SAM" id="Phobius"/>
    </source>
</evidence>
<feature type="transmembrane region" description="Helical" evidence="1">
    <location>
        <begin position="95"/>
        <end position="117"/>
    </location>
</feature>
<dbReference type="PROSITE" id="PS51257">
    <property type="entry name" value="PROKAR_LIPOPROTEIN"/>
    <property type="match status" value="1"/>
</dbReference>
<keyword evidence="3" id="KW-1185">Reference proteome</keyword>
<dbReference type="RefSeq" id="WP_218325706.1">
    <property type="nucleotide sequence ID" value="NZ_JAHUZB010000003.1"/>
</dbReference>
<name>A0ABS6TCK7_9ENTE</name>
<feature type="transmembrane region" description="Helical" evidence="1">
    <location>
        <begin position="20"/>
        <end position="45"/>
    </location>
</feature>
<evidence type="ECO:0000313" key="3">
    <source>
        <dbReference type="Proteomes" id="UP000774130"/>
    </source>
</evidence>
<evidence type="ECO:0000313" key="2">
    <source>
        <dbReference type="EMBL" id="MBV7390648.1"/>
    </source>
</evidence>
<protein>
    <submittedName>
        <fullName evidence="2">SHOCT domain-containing protein</fullName>
    </submittedName>
</protein>
<sequence length="181" mass="20172">MKEDLKEELPKSTARTILTISWWIGTGCGILAFLFGLIIVSGMMLDSYYYYDYYAQGAMMFTSVLMFLVVVGFVAFQVVAYIGLKKVPMSQGWNIFYLVSAILAMNVLKIVGAALALSEYKKGTSPNNVFEKIYPLEESIPKAPAIKDLSKEILELIELKEAGLLTEEEFAIAKAKVLDKL</sequence>
<proteinExistence type="predicted"/>
<gene>
    <name evidence="2" type="ORF">KUA55_08150</name>
</gene>
<comment type="caution">
    <text evidence="2">The sequence shown here is derived from an EMBL/GenBank/DDBJ whole genome shotgun (WGS) entry which is preliminary data.</text>
</comment>